<organism evidence="1 2">
    <name type="scientific">Pseudalgibacter alginicilyticus</name>
    <dbReference type="NCBI Taxonomy" id="1736674"/>
    <lineage>
        <taxon>Bacteria</taxon>
        <taxon>Pseudomonadati</taxon>
        <taxon>Bacteroidota</taxon>
        <taxon>Flavobacteriia</taxon>
        <taxon>Flavobacteriales</taxon>
        <taxon>Flavobacteriaceae</taxon>
        <taxon>Pseudalgibacter</taxon>
    </lineage>
</organism>
<dbReference type="Proteomes" id="UP000057981">
    <property type="component" value="Chromosome"/>
</dbReference>
<gene>
    <name evidence="1" type="ORF">APS56_06600</name>
</gene>
<name>A0A0P0CPM1_9FLAO</name>
<dbReference type="AlphaFoldDB" id="A0A0P0CPM1"/>
<dbReference type="STRING" id="1736674.APS56_06600"/>
<sequence length="150" mass="17917">MNAEIKRNIRDRWISSLFEIAHSEFQNRLWINAEYKNSVGDYNECVCGYFDDLDLENGYTDFIENGIISETEYKIVTELHSELRKYTERTEKRNLSDKNILKDVEWINVTNIGLKTWTELKKKTESIRDKELMIELENKYLKEKTPPNNV</sequence>
<keyword evidence="2" id="KW-1185">Reference proteome</keyword>
<accession>A0A0P0CPM1</accession>
<dbReference type="KEGG" id="ahz:APS56_06600"/>
<dbReference type="RefSeq" id="WP_054726281.1">
    <property type="nucleotide sequence ID" value="NZ_CP012898.1"/>
</dbReference>
<protein>
    <submittedName>
        <fullName evidence="1">Uncharacterized protein</fullName>
    </submittedName>
</protein>
<proteinExistence type="predicted"/>
<dbReference type="EMBL" id="CP012898">
    <property type="protein sequence ID" value="ALJ04809.1"/>
    <property type="molecule type" value="Genomic_DNA"/>
</dbReference>
<dbReference type="PATRIC" id="fig|1736674.3.peg.1347"/>
<evidence type="ECO:0000313" key="2">
    <source>
        <dbReference type="Proteomes" id="UP000057981"/>
    </source>
</evidence>
<reference evidence="1 2" key="1">
    <citation type="submission" date="2015-10" db="EMBL/GenBank/DDBJ databases">
        <authorList>
            <person name="Gilbert D.G."/>
        </authorList>
    </citation>
    <scope>NUCLEOTIDE SEQUENCE [LARGE SCALE GENOMIC DNA]</scope>
    <source>
        <strain evidence="2">HZ-22</strain>
    </source>
</reference>
<dbReference type="OrthoDB" id="981264at2"/>
<evidence type="ECO:0000313" key="1">
    <source>
        <dbReference type="EMBL" id="ALJ04809.1"/>
    </source>
</evidence>